<gene>
    <name evidence="1" type="ORF">J4P90_19990</name>
</gene>
<comment type="caution">
    <text evidence="1">The sequence shown here is derived from an EMBL/GenBank/DDBJ whole genome shotgun (WGS) entry which is preliminary data.</text>
</comment>
<sequence length="47" mass="5479">MKTTGMNRKVDEVCLSRPKSKKYLKYQAPNILYMTNMLGAFIFGNEF</sequence>
<reference evidence="1 2" key="1">
    <citation type="submission" date="2021-03" db="EMBL/GenBank/DDBJ databases">
        <title>Identification of novel Bacillus strains.</title>
        <authorList>
            <person name="Xiao Z."/>
            <person name="Li Y."/>
            <person name="Shen J."/>
        </authorList>
    </citation>
    <scope>NUCLEOTIDE SEQUENCE [LARGE SCALE GENOMIC DNA]</scope>
    <source>
        <strain evidence="1 2">SY8</strain>
    </source>
</reference>
<evidence type="ECO:0000313" key="2">
    <source>
        <dbReference type="Proteomes" id="UP000677611"/>
    </source>
</evidence>
<name>A0ABS3P3Y8_9BACI</name>
<organism evidence="1 2">
    <name type="scientific">Bacillus arachidis</name>
    <dbReference type="NCBI Taxonomy" id="2819290"/>
    <lineage>
        <taxon>Bacteria</taxon>
        <taxon>Bacillati</taxon>
        <taxon>Bacillota</taxon>
        <taxon>Bacilli</taxon>
        <taxon>Bacillales</taxon>
        <taxon>Bacillaceae</taxon>
        <taxon>Bacillus</taxon>
    </lineage>
</organism>
<dbReference type="Proteomes" id="UP000677611">
    <property type="component" value="Unassembled WGS sequence"/>
</dbReference>
<dbReference type="EMBL" id="JAGDQJ010000026">
    <property type="protein sequence ID" value="MBO1627467.1"/>
    <property type="molecule type" value="Genomic_DNA"/>
</dbReference>
<keyword evidence="2" id="KW-1185">Reference proteome</keyword>
<accession>A0ABS3P3Y8</accession>
<dbReference type="RefSeq" id="WP_208018799.1">
    <property type="nucleotide sequence ID" value="NZ_JAGDQJ010000026.1"/>
</dbReference>
<protein>
    <submittedName>
        <fullName evidence="1">Uncharacterized protein</fullName>
    </submittedName>
</protein>
<proteinExistence type="predicted"/>
<evidence type="ECO:0000313" key="1">
    <source>
        <dbReference type="EMBL" id="MBO1627467.1"/>
    </source>
</evidence>